<keyword evidence="1" id="KW-0378">Hydrolase</keyword>
<dbReference type="InterPro" id="IPR027417">
    <property type="entry name" value="P-loop_NTPase"/>
</dbReference>
<protein>
    <submittedName>
        <fullName evidence="1">ATP-dependent DNA helicase MER3</fullName>
        <ecNumber evidence="1">3.6.4.12</ecNumber>
    </submittedName>
</protein>
<proteinExistence type="predicted"/>
<dbReference type="GO" id="GO:0043138">
    <property type="term" value="F:3'-5' DNA helicase activity"/>
    <property type="evidence" value="ECO:0007669"/>
    <property type="project" value="UniProtKB-EC"/>
</dbReference>
<dbReference type="OrthoDB" id="5984492at2759"/>
<dbReference type="EC" id="3.6.4.12" evidence="1"/>
<dbReference type="GO" id="GO:0016787">
    <property type="term" value="F:hydrolase activity"/>
    <property type="evidence" value="ECO:0007669"/>
    <property type="project" value="UniProtKB-KW"/>
</dbReference>
<name>A0A9W9ZCU8_9CNID</name>
<dbReference type="Gene3D" id="3.40.50.300">
    <property type="entry name" value="P-loop containing nucleotide triphosphate hydrolases"/>
    <property type="match status" value="1"/>
</dbReference>
<dbReference type="PANTHER" id="PTHR47835:SF3">
    <property type="entry name" value="HELICASE FOR MEIOSIS 1"/>
    <property type="match status" value="1"/>
</dbReference>
<keyword evidence="1" id="KW-0067">ATP-binding</keyword>
<accession>A0A9W9ZCU8</accession>
<dbReference type="AlphaFoldDB" id="A0A9W9ZCU8"/>
<dbReference type="PANTHER" id="PTHR47835">
    <property type="entry name" value="HFM1, ATP DEPENDENT DNA HELICASE HOMOLOG"/>
    <property type="match status" value="1"/>
</dbReference>
<keyword evidence="1" id="KW-0547">Nucleotide-binding</keyword>
<dbReference type="EMBL" id="MU826358">
    <property type="protein sequence ID" value="KAJ7379368.1"/>
    <property type="molecule type" value="Genomic_DNA"/>
</dbReference>
<dbReference type="Proteomes" id="UP001163046">
    <property type="component" value="Unassembled WGS sequence"/>
</dbReference>
<sequence>MKALCSERFTDWSAKFEPFGLKCKEVTGDSELDDYYELQNVHIIMTTPVHLINDDARGATVEAVISRMKTVQSTMTRNCTQSANADSLDRIGMRFNSRLSHYSKC</sequence>
<dbReference type="InterPro" id="IPR052247">
    <property type="entry name" value="Meiotic_Crossover_Helicase"/>
</dbReference>
<keyword evidence="1" id="KW-0347">Helicase</keyword>
<comment type="caution">
    <text evidence="1">The sequence shown here is derived from an EMBL/GenBank/DDBJ whole genome shotgun (WGS) entry which is preliminary data.</text>
</comment>
<evidence type="ECO:0000313" key="1">
    <source>
        <dbReference type="EMBL" id="KAJ7379368.1"/>
    </source>
</evidence>
<keyword evidence="2" id="KW-1185">Reference proteome</keyword>
<gene>
    <name evidence="1" type="primary">HFM1_2</name>
    <name evidence="1" type="ORF">OS493_016604</name>
</gene>
<evidence type="ECO:0000313" key="2">
    <source>
        <dbReference type="Proteomes" id="UP001163046"/>
    </source>
</evidence>
<reference evidence="1" key="1">
    <citation type="submission" date="2023-01" db="EMBL/GenBank/DDBJ databases">
        <title>Genome assembly of the deep-sea coral Lophelia pertusa.</title>
        <authorList>
            <person name="Herrera S."/>
            <person name="Cordes E."/>
        </authorList>
    </citation>
    <scope>NUCLEOTIDE SEQUENCE</scope>
    <source>
        <strain evidence="1">USNM1676648</strain>
        <tissue evidence="1">Polyp</tissue>
    </source>
</reference>
<organism evidence="1 2">
    <name type="scientific">Desmophyllum pertusum</name>
    <dbReference type="NCBI Taxonomy" id="174260"/>
    <lineage>
        <taxon>Eukaryota</taxon>
        <taxon>Metazoa</taxon>
        <taxon>Cnidaria</taxon>
        <taxon>Anthozoa</taxon>
        <taxon>Hexacorallia</taxon>
        <taxon>Scleractinia</taxon>
        <taxon>Caryophylliina</taxon>
        <taxon>Caryophylliidae</taxon>
        <taxon>Desmophyllum</taxon>
    </lineage>
</organism>